<evidence type="ECO:0000313" key="2">
    <source>
        <dbReference type="Proteomes" id="UP000256899"/>
    </source>
</evidence>
<gene>
    <name evidence="1" type="ORF">DXX94_03745</name>
</gene>
<keyword evidence="2" id="KW-1185">Reference proteome</keyword>
<sequence length="282" mass="32418">MILALITLPAVALDVVNYSSHGRDNLPYDKYYRELLALALNKSSPRFGPYQLNGVDAGKTQTNMIELIKHRHIVNVAWTMTSKARERELLPIRVPLFKGLGGCRIFLIRQGEQERFSQITQVSDLQNLLAGQGADWPDTSILKANNFNVITAKQHNSLFSMLTKQRFDYFPRALHEAYSEAARFPELIVEQSSLLYYPAPFFFFVSKEDKRLAERIEYGLNKMMADGSFEQFFNQNPYSKSVLAKANINNRRIYTLKNQLLTAQTAQVINSKQYQTSCRQFQ</sequence>
<dbReference type="Gene3D" id="3.40.190.10">
    <property type="entry name" value="Periplasmic binding protein-like II"/>
    <property type="match status" value="2"/>
</dbReference>
<dbReference type="EMBL" id="QUOT01000001">
    <property type="protein sequence ID" value="REL29886.1"/>
    <property type="molecule type" value="Genomic_DNA"/>
</dbReference>
<dbReference type="Proteomes" id="UP000256899">
    <property type="component" value="Unassembled WGS sequence"/>
</dbReference>
<protein>
    <submittedName>
        <fullName evidence="1">Uncharacterized protein</fullName>
    </submittedName>
</protein>
<accession>A0A3E0TZ02</accession>
<reference evidence="2" key="1">
    <citation type="submission" date="2018-08" db="EMBL/GenBank/DDBJ databases">
        <title>Thalassotalea euphylliae genome.</title>
        <authorList>
            <person name="Summers S."/>
            <person name="Rice S.A."/>
            <person name="Freckelton M.L."/>
            <person name="Nedved B.T."/>
            <person name="Hadfield M.G."/>
        </authorList>
    </citation>
    <scope>NUCLEOTIDE SEQUENCE [LARGE SCALE GENOMIC DNA]</scope>
    <source>
        <strain evidence="2">H3</strain>
    </source>
</reference>
<evidence type="ECO:0000313" key="1">
    <source>
        <dbReference type="EMBL" id="REL29886.1"/>
    </source>
</evidence>
<comment type="caution">
    <text evidence="1">The sequence shown here is derived from an EMBL/GenBank/DDBJ whole genome shotgun (WGS) entry which is preliminary data.</text>
</comment>
<name>A0A3E0TZ02_9GAMM</name>
<organism evidence="1 2">
    <name type="scientific">Thalassotalea euphylliae</name>
    <dbReference type="NCBI Taxonomy" id="1655234"/>
    <lineage>
        <taxon>Bacteria</taxon>
        <taxon>Pseudomonadati</taxon>
        <taxon>Pseudomonadota</taxon>
        <taxon>Gammaproteobacteria</taxon>
        <taxon>Alteromonadales</taxon>
        <taxon>Colwelliaceae</taxon>
        <taxon>Thalassotalea</taxon>
    </lineage>
</organism>
<dbReference type="SUPFAM" id="SSF53850">
    <property type="entry name" value="Periplasmic binding protein-like II"/>
    <property type="match status" value="1"/>
</dbReference>
<dbReference type="AlphaFoldDB" id="A0A3E0TZ02"/>
<proteinExistence type="predicted"/>